<evidence type="ECO:0000313" key="2">
    <source>
        <dbReference type="EMBL" id="KAK0639980.1"/>
    </source>
</evidence>
<gene>
    <name evidence="2" type="ORF">DIS24_g9792</name>
</gene>
<dbReference type="Proteomes" id="UP001175001">
    <property type="component" value="Unassembled WGS sequence"/>
</dbReference>
<dbReference type="AlphaFoldDB" id="A0AA40CIU2"/>
<evidence type="ECO:0000313" key="3">
    <source>
        <dbReference type="Proteomes" id="UP001175001"/>
    </source>
</evidence>
<sequence>MDPPRPPVPPSGPSHPPVHERWESLKNIIEHQYINKNRKVADLAKYMKDEHGFDAGVHQYKYQFKKWNLRKNVPSEAKSHIGRCLQTRAEAGRTSTAIQYQGHTVAPAKMRRYLKDRQRQDLILKGPTSGIGVVANAKLAFGKNMYIHKLEHAIWGLQVLWI</sequence>
<accession>A0AA40CIU2</accession>
<dbReference type="Pfam" id="PF14420">
    <property type="entry name" value="Clr5"/>
    <property type="match status" value="1"/>
</dbReference>
<comment type="caution">
    <text evidence="2">The sequence shown here is derived from an EMBL/GenBank/DDBJ whole genome shotgun (WGS) entry which is preliminary data.</text>
</comment>
<protein>
    <recommendedName>
        <fullName evidence="1">Clr5 domain-containing protein</fullName>
    </recommendedName>
</protein>
<dbReference type="EMBL" id="JAUJDW010000092">
    <property type="protein sequence ID" value="KAK0639980.1"/>
    <property type="molecule type" value="Genomic_DNA"/>
</dbReference>
<name>A0AA40CIU2_9PEZI</name>
<organism evidence="2 3">
    <name type="scientific">Lasiodiplodia hormozganensis</name>
    <dbReference type="NCBI Taxonomy" id="869390"/>
    <lineage>
        <taxon>Eukaryota</taxon>
        <taxon>Fungi</taxon>
        <taxon>Dikarya</taxon>
        <taxon>Ascomycota</taxon>
        <taxon>Pezizomycotina</taxon>
        <taxon>Dothideomycetes</taxon>
        <taxon>Dothideomycetes incertae sedis</taxon>
        <taxon>Botryosphaeriales</taxon>
        <taxon>Botryosphaeriaceae</taxon>
        <taxon>Lasiodiplodia</taxon>
    </lineage>
</organism>
<keyword evidence="3" id="KW-1185">Reference proteome</keyword>
<dbReference type="PANTHER" id="PTHR38788">
    <property type="entry name" value="CLR5 DOMAIN-CONTAINING PROTEIN"/>
    <property type="match status" value="1"/>
</dbReference>
<evidence type="ECO:0000259" key="1">
    <source>
        <dbReference type="Pfam" id="PF14420"/>
    </source>
</evidence>
<reference evidence="2" key="1">
    <citation type="submission" date="2023-06" db="EMBL/GenBank/DDBJ databases">
        <title>Multi-omics analyses reveal the molecular pathogenesis toolkit of Lasiodiplodia hormozganensis, a cross-kingdom pathogen.</title>
        <authorList>
            <person name="Felix C."/>
            <person name="Meneses R."/>
            <person name="Goncalves M.F.M."/>
            <person name="Tilleman L."/>
            <person name="Duarte A.S."/>
            <person name="Jorrin-Novo J.V."/>
            <person name="Van De Peer Y."/>
            <person name="Deforce D."/>
            <person name="Van Nieuwerburgh F."/>
            <person name="Esteves A.C."/>
            <person name="Alves A."/>
        </authorList>
    </citation>
    <scope>NUCLEOTIDE SEQUENCE</scope>
    <source>
        <strain evidence="2">CBS 339.90</strain>
    </source>
</reference>
<dbReference type="InterPro" id="IPR025676">
    <property type="entry name" value="Clr5_dom"/>
</dbReference>
<proteinExistence type="predicted"/>
<feature type="domain" description="Clr5" evidence="1">
    <location>
        <begin position="20"/>
        <end position="71"/>
    </location>
</feature>
<dbReference type="PANTHER" id="PTHR38788:SF3">
    <property type="entry name" value="CLR5 DOMAIN-CONTAINING PROTEIN"/>
    <property type="match status" value="1"/>
</dbReference>